<feature type="domain" description="Aminoacyl-tRNA synthetase class Ia" evidence="17">
    <location>
        <begin position="677"/>
        <end position="819"/>
    </location>
</feature>
<dbReference type="SUPFAM" id="SSF53254">
    <property type="entry name" value="Phosphoglycerate mutase-like"/>
    <property type="match status" value="1"/>
</dbReference>
<reference evidence="19 20" key="1">
    <citation type="journal article" date="2016" name="Nat. Commun.">
        <title>Thousands of microbial genomes shed light on interconnected biogeochemical processes in an aquifer system.</title>
        <authorList>
            <person name="Anantharaman K."/>
            <person name="Brown C.T."/>
            <person name="Hug L.A."/>
            <person name="Sharon I."/>
            <person name="Castelle C.J."/>
            <person name="Probst A.J."/>
            <person name="Thomas B.C."/>
            <person name="Singh A."/>
            <person name="Wilkins M.J."/>
            <person name="Karaoz U."/>
            <person name="Brodie E.L."/>
            <person name="Williams K.H."/>
            <person name="Hubbard S.S."/>
            <person name="Banfield J.F."/>
        </authorList>
    </citation>
    <scope>NUCLEOTIDE SEQUENCE [LARGE SCALE GENOMIC DNA]</scope>
</reference>
<dbReference type="GO" id="GO:0005524">
    <property type="term" value="F:ATP binding"/>
    <property type="evidence" value="ECO:0007669"/>
    <property type="project" value="UniProtKB-UniRule"/>
</dbReference>
<evidence type="ECO:0000256" key="14">
    <source>
        <dbReference type="ARBA" id="ARBA00048359"/>
    </source>
</evidence>
<keyword evidence="6 15" id="KW-0436">Ligase</keyword>
<dbReference type="GO" id="GO:0002161">
    <property type="term" value="F:aminoacyl-tRNA deacylase activity"/>
    <property type="evidence" value="ECO:0007669"/>
    <property type="project" value="InterPro"/>
</dbReference>
<evidence type="ECO:0000313" key="19">
    <source>
        <dbReference type="EMBL" id="OGZ92992.1"/>
    </source>
</evidence>
<keyword evidence="11 15" id="KW-0648">Protein biosynthesis</keyword>
<dbReference type="FunFam" id="3.40.50.620:FF:000063">
    <property type="entry name" value="Isoleucine--tRNA ligase"/>
    <property type="match status" value="1"/>
</dbReference>
<dbReference type="InterPro" id="IPR009008">
    <property type="entry name" value="Val/Leu/Ile-tRNA-synth_edit"/>
</dbReference>
<dbReference type="InterPro" id="IPR001345">
    <property type="entry name" value="PG/BPGM_mutase_AS"/>
</dbReference>
<evidence type="ECO:0000256" key="10">
    <source>
        <dbReference type="ARBA" id="ARBA00022840"/>
    </source>
</evidence>
<dbReference type="InterPro" id="IPR002301">
    <property type="entry name" value="Ile-tRNA-ligase"/>
</dbReference>
<evidence type="ECO:0000256" key="15">
    <source>
        <dbReference type="HAMAP-Rule" id="MF_02003"/>
    </source>
</evidence>
<dbReference type="InterPro" id="IPR013078">
    <property type="entry name" value="His_Pase_superF_clade-1"/>
</dbReference>
<feature type="binding site" evidence="15">
    <location>
        <position position="787"/>
    </location>
    <ligand>
        <name>ATP</name>
        <dbReference type="ChEBI" id="CHEBI:30616"/>
    </ligand>
</feature>
<dbReference type="GO" id="GO:0006428">
    <property type="term" value="P:isoleucyl-tRNA aminoacylation"/>
    <property type="evidence" value="ECO:0007669"/>
    <property type="project" value="UniProtKB-UniRule"/>
</dbReference>
<dbReference type="EMBL" id="MHQB01000048">
    <property type="protein sequence ID" value="OGZ92992.1"/>
    <property type="molecule type" value="Genomic_DNA"/>
</dbReference>
<dbReference type="SMART" id="SM00855">
    <property type="entry name" value="PGAM"/>
    <property type="match status" value="1"/>
</dbReference>
<dbReference type="InterPro" id="IPR002300">
    <property type="entry name" value="aa-tRNA-synth_Ia"/>
</dbReference>
<evidence type="ECO:0000256" key="13">
    <source>
        <dbReference type="ARBA" id="ARBA00025217"/>
    </source>
</evidence>
<comment type="similarity">
    <text evidence="3 15">Belongs to the class-I aminoacyl-tRNA synthetase family. IleS type 2 subfamily.</text>
</comment>
<evidence type="ECO:0000256" key="1">
    <source>
        <dbReference type="ARBA" id="ARBA00001947"/>
    </source>
</evidence>
<comment type="subunit">
    <text evidence="4 15">Monomer.</text>
</comment>
<keyword evidence="12 15" id="KW-0030">Aminoacyl-tRNA synthetase</keyword>
<accession>A0A1G2K0Q2</accession>
<comment type="catalytic activity">
    <reaction evidence="14 15">
        <text>tRNA(Ile) + L-isoleucine + ATP = L-isoleucyl-tRNA(Ile) + AMP + diphosphate</text>
        <dbReference type="Rhea" id="RHEA:11060"/>
        <dbReference type="Rhea" id="RHEA-COMP:9666"/>
        <dbReference type="Rhea" id="RHEA-COMP:9695"/>
        <dbReference type="ChEBI" id="CHEBI:30616"/>
        <dbReference type="ChEBI" id="CHEBI:33019"/>
        <dbReference type="ChEBI" id="CHEBI:58045"/>
        <dbReference type="ChEBI" id="CHEBI:78442"/>
        <dbReference type="ChEBI" id="CHEBI:78528"/>
        <dbReference type="ChEBI" id="CHEBI:456215"/>
        <dbReference type="EC" id="6.1.1.5"/>
    </reaction>
</comment>
<evidence type="ECO:0000256" key="2">
    <source>
        <dbReference type="ARBA" id="ARBA00004496"/>
    </source>
</evidence>
<dbReference type="Pfam" id="PF08264">
    <property type="entry name" value="Anticodon_1"/>
    <property type="match status" value="1"/>
</dbReference>
<dbReference type="CDD" id="cd07067">
    <property type="entry name" value="HP_PGM_like"/>
    <property type="match status" value="1"/>
</dbReference>
<evidence type="ECO:0000256" key="16">
    <source>
        <dbReference type="PIRSR" id="PIRSR613078-2"/>
    </source>
</evidence>
<dbReference type="EC" id="6.1.1.5" evidence="15"/>
<gene>
    <name evidence="15" type="primary">ileS</name>
    <name evidence="19" type="ORF">A2131_01355</name>
</gene>
<dbReference type="SUPFAM" id="SSF47323">
    <property type="entry name" value="Anticodon-binding domain of a subclass of class I aminoacyl-tRNA synthetases"/>
    <property type="match status" value="1"/>
</dbReference>
<dbReference type="HAMAP" id="MF_02003">
    <property type="entry name" value="Ile_tRNA_synth_type2"/>
    <property type="match status" value="1"/>
</dbReference>
<dbReference type="AlphaFoldDB" id="A0A1G2K0Q2"/>
<feature type="short sequence motif" description="'KMSKS' region" evidence="15">
    <location>
        <begin position="784"/>
        <end position="788"/>
    </location>
</feature>
<dbReference type="InterPro" id="IPR029033">
    <property type="entry name" value="His_PPase_superfam"/>
</dbReference>
<dbReference type="InterPro" id="IPR023586">
    <property type="entry name" value="Ile-tRNA-ligase_type2"/>
</dbReference>
<keyword evidence="8 15" id="KW-0547">Nucleotide-binding</keyword>
<protein>
    <recommendedName>
        <fullName evidence="15">Isoleucine--tRNA ligase</fullName>
        <ecNumber evidence="15">6.1.1.5</ecNumber>
    </recommendedName>
    <alternativeName>
        <fullName evidence="15">Isoleucyl-tRNA synthetase</fullName>
        <shortName evidence="15">IleRS</shortName>
    </alternativeName>
</protein>
<dbReference type="Pfam" id="PF00133">
    <property type="entry name" value="tRNA-synt_1"/>
    <property type="match status" value="2"/>
</dbReference>
<feature type="binding site" evidence="16">
    <location>
        <begin position="493"/>
        <end position="500"/>
    </location>
    <ligand>
        <name>substrate</name>
    </ligand>
</feature>
<keyword evidence="7 15" id="KW-0479">Metal-binding</keyword>
<dbReference type="Gene3D" id="1.10.730.10">
    <property type="entry name" value="Isoleucyl-tRNA Synthetase, Domain 1"/>
    <property type="match status" value="1"/>
</dbReference>
<dbReference type="Proteomes" id="UP000177392">
    <property type="component" value="Unassembled WGS sequence"/>
</dbReference>
<evidence type="ECO:0000256" key="7">
    <source>
        <dbReference type="ARBA" id="ARBA00022723"/>
    </source>
</evidence>
<evidence type="ECO:0000256" key="6">
    <source>
        <dbReference type="ARBA" id="ARBA00022598"/>
    </source>
</evidence>
<dbReference type="InterPro" id="IPR013155">
    <property type="entry name" value="M/V/L/I-tRNA-synth_anticd-bd"/>
</dbReference>
<dbReference type="InterPro" id="IPR001412">
    <property type="entry name" value="aa-tRNA-synth_I_CS"/>
</dbReference>
<proteinExistence type="inferred from homology"/>
<dbReference type="PROSITE" id="PS00178">
    <property type="entry name" value="AA_TRNA_LIGASE_I"/>
    <property type="match status" value="1"/>
</dbReference>
<evidence type="ECO:0000313" key="20">
    <source>
        <dbReference type="Proteomes" id="UP000177392"/>
    </source>
</evidence>
<dbReference type="InterPro" id="IPR009080">
    <property type="entry name" value="tRNAsynth_Ia_anticodon-bd"/>
</dbReference>
<feature type="binding site" evidence="16">
    <location>
        <position position="545"/>
    </location>
    <ligand>
        <name>substrate</name>
    </ligand>
</feature>
<sequence length="1142" mass="132326">MDEREKKKTLPELEEEIVKFWEDNKIFEKSVEQRKGKKRFVFYDGPPFATGLPHYGHILSSTVKDVVPRYWAMKGYYVPRRWGWDCHGLPIENIVEEELKLSGRKSIEKFGIQKFNETARSKVLTYVNEWRKTVRRMGRFVDFENSYATMDLTYMESVWWAFKTLFDKKLIYKDSRTALFCPRCETALSNFEIAMDNSYQDREDDSVYVKFELESSPREYLLIWTTTPWTLPGNAAIAVNPEIEYTKYKIRDTVFWAAVAPPADPGDTLEILGKTKGKDLVGKTYEPFFRLSRDSRAYRVVGADFVSTDEGTGLVHIAPAFGEEDFRLGKREKLPMVETLDTTGHFGDSYQELSFLKGKTAAGANPVLIERLREKGILWKVQKITHRYPICWRCSTPLIYKVEPAWFLNIQKIKKRMLGANKKIDWHPEHLKNGRFGNGLETAPDWNLSRSRFWGTPIPIWECASCKKVHVIGSRDEFAKRAEPAKNRYILMRHGESENNVKNICSSDPNAAYHLTEKGKSQVLAKERALGKEHIDAIISSDILRAKESAEAVGALFGLKVLYDERLREVDVGMFEGRVTFEYNAIFPSPVSRFEKKAPGGETLTDVRTRAAEFFRECEEQFNGKTILVVSHEDLLWMLWSFAEGLSNIEVVALKNPGFIKNTEIRELRYRDIPRNETGEADFHLPYVDEVALHCSCGGDLTRIRDVFDCWVESGSMPYAEKHYPFENRKLFEENFPADFIAEYIAQTRGWFYTLHVLSSALFGKPAFMHAVTTGTILSEKGEKLSKSKKNFPDPWILFSKYGVDAIRYYLMSSSVMIADNINFSEKEVDEVYKKYSLISWNVLQFYKLYEYRLKGKSAASRKPEHALDRWILSRLHSTISKVTAAFDAYEIIEATRPLLDFVQDLSLWYVRRSRERAKADSPDAIRALATLERVLHDYARIIAPVTPFLAEIIYRELRMKKKLSVHLEDWPKANKKLIDKKLERDMKEVRSIVSEALRLRAEAGIRVRQPLQKLQIPNNKLQKNLLELIKDEVNVKEVVFGDTFHLDTVITKELREEGFVRELIRNVQEMRRDLGCRPRDTVRVRLSGSEALFIAVRRWKNDILSATNATDLNEGGKKDFEAEREIEYDNDRVWVGVKRAV</sequence>
<dbReference type="InterPro" id="IPR033709">
    <property type="entry name" value="Anticodon_Ile_ABEc"/>
</dbReference>
<evidence type="ECO:0000256" key="4">
    <source>
        <dbReference type="ARBA" id="ARBA00011245"/>
    </source>
</evidence>
<dbReference type="PANTHER" id="PTHR42780:SF1">
    <property type="entry name" value="ISOLEUCINE--TRNA LIGASE, CYTOPLASMIC"/>
    <property type="match status" value="1"/>
</dbReference>
<dbReference type="PROSITE" id="PS00175">
    <property type="entry name" value="PG_MUTASE"/>
    <property type="match status" value="1"/>
</dbReference>
<dbReference type="GO" id="GO:0005737">
    <property type="term" value="C:cytoplasm"/>
    <property type="evidence" value="ECO:0007669"/>
    <property type="project" value="UniProtKB-SubCell"/>
</dbReference>
<evidence type="ECO:0000256" key="3">
    <source>
        <dbReference type="ARBA" id="ARBA00007078"/>
    </source>
</evidence>
<feature type="domain" description="Methionyl/Valyl/Leucyl/Isoleucyl-tRNA synthetase anticodon-binding" evidence="18">
    <location>
        <begin position="869"/>
        <end position="1014"/>
    </location>
</feature>
<dbReference type="SUPFAM" id="SSF50677">
    <property type="entry name" value="ValRS/IleRS/LeuRS editing domain"/>
    <property type="match status" value="1"/>
</dbReference>
<keyword evidence="10 15" id="KW-0067">ATP-binding</keyword>
<dbReference type="InterPro" id="IPR014729">
    <property type="entry name" value="Rossmann-like_a/b/a_fold"/>
</dbReference>
<dbReference type="Gene3D" id="3.90.740.10">
    <property type="entry name" value="Valyl/Leucyl/Isoleucyl-tRNA synthetase, editing domain"/>
    <property type="match status" value="1"/>
</dbReference>
<name>A0A1G2K0Q2_9BACT</name>
<dbReference type="PRINTS" id="PR00984">
    <property type="entry name" value="TRNASYNTHILE"/>
</dbReference>
<evidence type="ECO:0000259" key="18">
    <source>
        <dbReference type="Pfam" id="PF08264"/>
    </source>
</evidence>
<dbReference type="Pfam" id="PF19302">
    <property type="entry name" value="DUF5915"/>
    <property type="match status" value="1"/>
</dbReference>
<organism evidence="19 20">
    <name type="scientific">Candidatus Sungbacteria bacterium GWC2_49_10</name>
    <dbReference type="NCBI Taxonomy" id="1802263"/>
    <lineage>
        <taxon>Bacteria</taxon>
        <taxon>Candidatus Sungiibacteriota</taxon>
    </lineage>
</organism>
<comment type="subcellular location">
    <subcellularLocation>
        <location evidence="2 15">Cytoplasm</location>
    </subcellularLocation>
</comment>
<evidence type="ECO:0000256" key="12">
    <source>
        <dbReference type="ARBA" id="ARBA00023146"/>
    </source>
</evidence>
<evidence type="ECO:0000256" key="8">
    <source>
        <dbReference type="ARBA" id="ARBA00022741"/>
    </source>
</evidence>
<evidence type="ECO:0000256" key="5">
    <source>
        <dbReference type="ARBA" id="ARBA00022490"/>
    </source>
</evidence>
<feature type="short sequence motif" description="'HIGH' region" evidence="15">
    <location>
        <begin position="47"/>
        <end position="57"/>
    </location>
</feature>
<dbReference type="CDD" id="cd07961">
    <property type="entry name" value="Anticodon_Ia_Ile_ABEc"/>
    <property type="match status" value="1"/>
</dbReference>
<comment type="cofactor">
    <cofactor evidence="1 15">
        <name>Zn(2+)</name>
        <dbReference type="ChEBI" id="CHEBI:29105"/>
    </cofactor>
</comment>
<comment type="domain">
    <text evidence="15">IleRS has two distinct active sites: one for aminoacylation and one for editing. The misactivated valine is translocated from the active site to the editing site, which sterically excludes the correctly activated isoleucine. The single editing site contains two valyl binding pockets, one specific for each substrate (Val-AMP or Val-tRNA(Ile)).</text>
</comment>
<feature type="domain" description="Aminoacyl-tRNA synthetase class Ia" evidence="17">
    <location>
        <begin position="17"/>
        <end position="484"/>
    </location>
</feature>
<dbReference type="PANTHER" id="PTHR42780">
    <property type="entry name" value="SOLEUCYL-TRNA SYNTHETASE"/>
    <property type="match status" value="1"/>
</dbReference>
<evidence type="ECO:0000259" key="17">
    <source>
        <dbReference type="Pfam" id="PF00133"/>
    </source>
</evidence>
<dbReference type="SUPFAM" id="SSF52374">
    <property type="entry name" value="Nucleotidylyl transferase"/>
    <property type="match status" value="1"/>
</dbReference>
<evidence type="ECO:0000256" key="9">
    <source>
        <dbReference type="ARBA" id="ARBA00022833"/>
    </source>
</evidence>
<comment type="function">
    <text evidence="13 15">Catalyzes the attachment of isoleucine to tRNA(Ile). As IleRS can inadvertently accommodate and process structurally similar amino acids such as valine, to avoid such errors it has two additional distinct tRNA(Ile)-dependent editing activities. One activity is designated as 'pretransfer' editing and involves the hydrolysis of activated Val-AMP. The other activity is designated 'posttransfer' editing and involves deacylation of mischarged Val-tRNA(Ile).</text>
</comment>
<dbReference type="Pfam" id="PF00300">
    <property type="entry name" value="His_Phos_1"/>
    <property type="match status" value="1"/>
</dbReference>
<comment type="caution">
    <text evidence="19">The sequence shown here is derived from an EMBL/GenBank/DDBJ whole genome shotgun (WGS) entry which is preliminary data.</text>
</comment>
<keyword evidence="9 15" id="KW-0862">Zinc</keyword>
<evidence type="ECO:0000256" key="11">
    <source>
        <dbReference type="ARBA" id="ARBA00022917"/>
    </source>
</evidence>
<dbReference type="Gene3D" id="3.40.50.1240">
    <property type="entry name" value="Phosphoglycerate mutase-like"/>
    <property type="match status" value="1"/>
</dbReference>
<dbReference type="GO" id="GO:0000049">
    <property type="term" value="F:tRNA binding"/>
    <property type="evidence" value="ECO:0007669"/>
    <property type="project" value="InterPro"/>
</dbReference>
<dbReference type="GO" id="GO:0004822">
    <property type="term" value="F:isoleucine-tRNA ligase activity"/>
    <property type="evidence" value="ECO:0007669"/>
    <property type="project" value="UniProtKB-UniRule"/>
</dbReference>
<dbReference type="Gene3D" id="3.40.50.620">
    <property type="entry name" value="HUPs"/>
    <property type="match status" value="2"/>
</dbReference>
<dbReference type="GO" id="GO:0008270">
    <property type="term" value="F:zinc ion binding"/>
    <property type="evidence" value="ECO:0007669"/>
    <property type="project" value="UniProtKB-UniRule"/>
</dbReference>
<keyword evidence="5 15" id="KW-0963">Cytoplasm</keyword>